<gene>
    <name evidence="9" type="ORF">P0082_05005</name>
</gene>
<keyword evidence="7" id="KW-0574">Periplasm</keyword>
<comment type="similarity">
    <text evidence="2">Belongs to the bacterial solute-binding protein 1 family.</text>
</comment>
<comment type="subunit">
    <text evidence="3">The complex is composed of two ATP-binding proteins (UgpC), two transmembrane proteins (UgpA and UgpE) and a solute-binding protein (UgpB).</text>
</comment>
<feature type="chain" id="PRO_5047038022" description="sn-glycerol-3-phosphate-binding periplasmic protein UgpB" evidence="8">
    <location>
        <begin position="26"/>
        <end position="446"/>
    </location>
</feature>
<evidence type="ECO:0000313" key="10">
    <source>
        <dbReference type="Proteomes" id="UP001228690"/>
    </source>
</evidence>
<dbReference type="CDD" id="cd14748">
    <property type="entry name" value="PBP2_UgpB"/>
    <property type="match status" value="1"/>
</dbReference>
<dbReference type="Proteomes" id="UP001228690">
    <property type="component" value="Chromosome"/>
</dbReference>
<name>A0ABY8MJM0_9SPIO</name>
<evidence type="ECO:0000256" key="7">
    <source>
        <dbReference type="ARBA" id="ARBA00022764"/>
    </source>
</evidence>
<proteinExistence type="inferred from homology"/>
<dbReference type="EMBL" id="CP123443">
    <property type="protein sequence ID" value="WGK70221.1"/>
    <property type="molecule type" value="Genomic_DNA"/>
</dbReference>
<dbReference type="InterPro" id="IPR006059">
    <property type="entry name" value="SBP"/>
</dbReference>
<dbReference type="SUPFAM" id="SSF53850">
    <property type="entry name" value="Periplasmic binding protein-like II"/>
    <property type="match status" value="1"/>
</dbReference>
<feature type="signal peptide" evidence="8">
    <location>
        <begin position="1"/>
        <end position="25"/>
    </location>
</feature>
<dbReference type="Pfam" id="PF13416">
    <property type="entry name" value="SBP_bac_8"/>
    <property type="match status" value="1"/>
</dbReference>
<evidence type="ECO:0000256" key="4">
    <source>
        <dbReference type="ARBA" id="ARBA00017470"/>
    </source>
</evidence>
<evidence type="ECO:0000256" key="2">
    <source>
        <dbReference type="ARBA" id="ARBA00008520"/>
    </source>
</evidence>
<dbReference type="InterPro" id="IPR006061">
    <property type="entry name" value="SBP_1_CS"/>
</dbReference>
<protein>
    <recommendedName>
        <fullName evidence="4">sn-glycerol-3-phosphate-binding periplasmic protein UgpB</fullName>
    </recommendedName>
</protein>
<dbReference type="PROSITE" id="PS01037">
    <property type="entry name" value="SBP_BACTERIAL_1"/>
    <property type="match status" value="1"/>
</dbReference>
<reference evidence="9 10" key="1">
    <citation type="submission" date="2023-04" db="EMBL/GenBank/DDBJ databases">
        <title>Spirochaete genome identified in red abalone sample constitutes a novel genus.</title>
        <authorList>
            <person name="Sharma S.P."/>
            <person name="Purcell C.M."/>
            <person name="Hyde J.R."/>
            <person name="Severin A.J."/>
        </authorList>
    </citation>
    <scope>NUCLEOTIDE SEQUENCE [LARGE SCALE GENOMIC DNA]</scope>
    <source>
        <strain evidence="9 10">SP-2023</strain>
    </source>
</reference>
<dbReference type="PANTHER" id="PTHR43649:SF31">
    <property type="entry name" value="SN-GLYCEROL-3-PHOSPHATE-BINDING PERIPLASMIC PROTEIN UGPB"/>
    <property type="match status" value="1"/>
</dbReference>
<evidence type="ECO:0000256" key="6">
    <source>
        <dbReference type="ARBA" id="ARBA00022729"/>
    </source>
</evidence>
<evidence type="ECO:0000256" key="8">
    <source>
        <dbReference type="SAM" id="SignalP"/>
    </source>
</evidence>
<dbReference type="PANTHER" id="PTHR43649">
    <property type="entry name" value="ARABINOSE-BINDING PROTEIN-RELATED"/>
    <property type="match status" value="1"/>
</dbReference>
<evidence type="ECO:0000256" key="3">
    <source>
        <dbReference type="ARBA" id="ARBA00011557"/>
    </source>
</evidence>
<dbReference type="Gene3D" id="3.40.190.10">
    <property type="entry name" value="Periplasmic binding protein-like II"/>
    <property type="match status" value="2"/>
</dbReference>
<comment type="subcellular location">
    <subcellularLocation>
        <location evidence="1">Periplasm</location>
    </subcellularLocation>
</comment>
<accession>A0ABY8MJM0</accession>
<keyword evidence="6 8" id="KW-0732">Signal</keyword>
<keyword evidence="10" id="KW-1185">Reference proteome</keyword>
<dbReference type="InterPro" id="IPR050490">
    <property type="entry name" value="Bact_solute-bd_prot1"/>
</dbReference>
<evidence type="ECO:0000256" key="1">
    <source>
        <dbReference type="ARBA" id="ARBA00004418"/>
    </source>
</evidence>
<evidence type="ECO:0000313" key="9">
    <source>
        <dbReference type="EMBL" id="WGK70221.1"/>
    </source>
</evidence>
<dbReference type="RefSeq" id="WP_326928429.1">
    <property type="nucleotide sequence ID" value="NZ_CP123443.1"/>
</dbReference>
<organism evidence="9 10">
    <name type="scientific">Candidatus Haliotispira prima</name>
    <dbReference type="NCBI Taxonomy" id="3034016"/>
    <lineage>
        <taxon>Bacteria</taxon>
        <taxon>Pseudomonadati</taxon>
        <taxon>Spirochaetota</taxon>
        <taxon>Spirochaetia</taxon>
        <taxon>Spirochaetales</taxon>
        <taxon>Spirochaetaceae</taxon>
        <taxon>Candidatus Haliotispira</taxon>
    </lineage>
</organism>
<evidence type="ECO:0000256" key="5">
    <source>
        <dbReference type="ARBA" id="ARBA00022448"/>
    </source>
</evidence>
<sequence>MKLSYKALCLIACTALLSVGILACAKQPKAEEAEAGPKDIHFWHAFGDEARSGWIQQMADKWNESQSDYKVNPETKGSYRETLNASILAARQNQTPHLVHVFEVGSQLAFDSQIFTPVGSIEDFDFSDYIDSVLNYYTINGQVNSIPFNSSSPVLYYNKDLMREAGLDPESPPQTFTELLSALQLAKTQGLEAAGFGFNLHGWFFEQWVAQQGGLLADNDNGRNGRATQVLLQSSEMQNVFNFIQILNQDGLYKYTGKLEDWSGSDAIFTSGKVMFHMTSTADAGNLARAVEGKFELGTGFMPIPEGAERNGTVIGGGSVWLGKDRPKEEQIAARDFLVFMTNTENMAEWHKLTGYYPVRKSSIDLLRSEGWFESNPLFTTAFDQLLETRANYATAGALLGSFLDTRTIVEEAVQQVLNGGNIAEVLTEADAKANTKLTEYNQNIQ</sequence>
<keyword evidence="5" id="KW-0813">Transport</keyword>